<dbReference type="InterPro" id="IPR040346">
    <property type="entry name" value="GEX1/Brambleberry"/>
</dbReference>
<feature type="compositionally biased region" description="Polar residues" evidence="1">
    <location>
        <begin position="494"/>
        <end position="510"/>
    </location>
</feature>
<proteinExistence type="predicted"/>
<evidence type="ECO:0000256" key="2">
    <source>
        <dbReference type="SAM" id="Phobius"/>
    </source>
</evidence>
<evidence type="ECO:0008006" key="5">
    <source>
        <dbReference type="Google" id="ProtNLM"/>
    </source>
</evidence>
<keyword evidence="2" id="KW-1133">Transmembrane helix</keyword>
<feature type="transmembrane region" description="Helical" evidence="2">
    <location>
        <begin position="365"/>
        <end position="384"/>
    </location>
</feature>
<accession>A0A653CI85</accession>
<feature type="transmembrane region" description="Helical" evidence="2">
    <location>
        <begin position="321"/>
        <end position="345"/>
    </location>
</feature>
<evidence type="ECO:0000256" key="1">
    <source>
        <dbReference type="SAM" id="MobiDB-lite"/>
    </source>
</evidence>
<feature type="region of interest" description="Disordered" evidence="1">
    <location>
        <begin position="489"/>
        <end position="510"/>
    </location>
</feature>
<dbReference type="EMBL" id="CAACVG010007780">
    <property type="protein sequence ID" value="VEN47054.1"/>
    <property type="molecule type" value="Genomic_DNA"/>
</dbReference>
<reference evidence="3 4" key="1">
    <citation type="submission" date="2019-01" db="EMBL/GenBank/DDBJ databases">
        <authorList>
            <person name="Sayadi A."/>
        </authorList>
    </citation>
    <scope>NUCLEOTIDE SEQUENCE [LARGE SCALE GENOMIC DNA]</scope>
</reference>
<dbReference type="AlphaFoldDB" id="A0A653CI85"/>
<evidence type="ECO:0000313" key="3">
    <source>
        <dbReference type="EMBL" id="VEN47054.1"/>
    </source>
</evidence>
<keyword evidence="4" id="KW-1185">Reference proteome</keyword>
<dbReference type="Proteomes" id="UP000410492">
    <property type="component" value="Unassembled WGS sequence"/>
</dbReference>
<dbReference type="PANTHER" id="PTHR33538:SF1">
    <property type="entry name" value="PROTEIN BRAMBLEBERRY"/>
    <property type="match status" value="1"/>
</dbReference>
<keyword evidence="2" id="KW-0812">Transmembrane</keyword>
<dbReference type="OrthoDB" id="5978806at2759"/>
<keyword evidence="2" id="KW-0472">Membrane</keyword>
<protein>
    <recommendedName>
        <fullName evidence="5">Protein brambleberry</fullName>
    </recommendedName>
</protein>
<dbReference type="PANTHER" id="PTHR33538">
    <property type="entry name" value="PROTEIN GAMETE EXPRESSED 1"/>
    <property type="match status" value="1"/>
</dbReference>
<name>A0A653CI85_CALMS</name>
<sequence length="547" mass="61746">MVDETFIKEAAKLTGVTLSELDSCQQRVVLKLKSDCDKMNDEQLAKMAVHLLNCQSYIEGRPTYACSDEMSIRECTKHMDSDTWTSYHLMSNRARAVCYAIRQSQFRGLAEHTVNRLMDAAQDQLKTLRKVVTDQQKLNDIADTTFDTLTKGQGTIFKQQQDLQKAQFHGQLVIEDNIQRLVDEKKLLQQTHGVLVKMTENMQSKLEQSLQQVEHQTVESKVNHAELLNDLLEIQRKAKEIFDKIDESSELLIKQNEEFKKQYNLTLRSLREVNETVHNLVSLVGGTREALEERLSWIKTALGGTDMAVEKLYMILWHSAFMLLGMLTCAFIGVSVGTRIVVASLPPLNLILALYGENKHLDPVSLLSLIGITMIVQSLVCLSIPKMQSSPKQALAAIKEKLAGKRITPSKEHNNCSARFTAQDTSSIGAHSNSLNHIQEHEAYNQTNRSEFLRSYNNHSSQPDEESEEYVNESIDHFDDFTPPVSRNGDYSVKSFSRSRSRTPLNMNTGRRSSCLAKTRLGTPCKLSSLPGRDFCHRHQGGDSVIG</sequence>
<evidence type="ECO:0000313" key="4">
    <source>
        <dbReference type="Proteomes" id="UP000410492"/>
    </source>
</evidence>
<gene>
    <name evidence="3" type="ORF">CALMAC_LOCUS8942</name>
</gene>
<organism evidence="3 4">
    <name type="scientific">Callosobruchus maculatus</name>
    <name type="common">Southern cowpea weevil</name>
    <name type="synonym">Pulse bruchid</name>
    <dbReference type="NCBI Taxonomy" id="64391"/>
    <lineage>
        <taxon>Eukaryota</taxon>
        <taxon>Metazoa</taxon>
        <taxon>Ecdysozoa</taxon>
        <taxon>Arthropoda</taxon>
        <taxon>Hexapoda</taxon>
        <taxon>Insecta</taxon>
        <taxon>Pterygota</taxon>
        <taxon>Neoptera</taxon>
        <taxon>Endopterygota</taxon>
        <taxon>Coleoptera</taxon>
        <taxon>Polyphaga</taxon>
        <taxon>Cucujiformia</taxon>
        <taxon>Chrysomeloidea</taxon>
        <taxon>Chrysomelidae</taxon>
        <taxon>Bruchinae</taxon>
        <taxon>Bruchini</taxon>
        <taxon>Callosobruchus</taxon>
    </lineage>
</organism>